<keyword evidence="2" id="KW-1185">Reference proteome</keyword>
<organism evidence="1 2">
    <name type="scientific">Coptis chinensis</name>
    <dbReference type="NCBI Taxonomy" id="261450"/>
    <lineage>
        <taxon>Eukaryota</taxon>
        <taxon>Viridiplantae</taxon>
        <taxon>Streptophyta</taxon>
        <taxon>Embryophyta</taxon>
        <taxon>Tracheophyta</taxon>
        <taxon>Spermatophyta</taxon>
        <taxon>Magnoliopsida</taxon>
        <taxon>Ranunculales</taxon>
        <taxon>Ranunculaceae</taxon>
        <taxon>Coptidoideae</taxon>
        <taxon>Coptis</taxon>
    </lineage>
</organism>
<proteinExistence type="predicted"/>
<name>A0A835ILB4_9MAGN</name>
<evidence type="ECO:0000313" key="2">
    <source>
        <dbReference type="Proteomes" id="UP000631114"/>
    </source>
</evidence>
<evidence type="ECO:0000313" key="1">
    <source>
        <dbReference type="EMBL" id="KAF9621065.1"/>
    </source>
</evidence>
<protein>
    <submittedName>
        <fullName evidence="1">Uncharacterized protein</fullName>
    </submittedName>
</protein>
<accession>A0A835ILB4</accession>
<reference evidence="1 2" key="1">
    <citation type="submission" date="2020-10" db="EMBL/GenBank/DDBJ databases">
        <title>The Coptis chinensis genome and diversification of protoberbering-type alkaloids.</title>
        <authorList>
            <person name="Wang B."/>
            <person name="Shu S."/>
            <person name="Song C."/>
            <person name="Liu Y."/>
        </authorList>
    </citation>
    <scope>NUCLEOTIDE SEQUENCE [LARGE SCALE GENOMIC DNA]</scope>
    <source>
        <strain evidence="1">HL-2020</strain>
        <tissue evidence="1">Leaf</tissue>
    </source>
</reference>
<dbReference type="AlphaFoldDB" id="A0A835ILB4"/>
<sequence length="98" mass="10742">MHNNNFKTSELFHDTNSELVETNNRVHNDASSSTVSTTTNAANLVVQDNAEMGKVPDSLSEGHCLTNPIQEGGITTLAIYNSLENVNLIQMHLTNSRE</sequence>
<dbReference type="Proteomes" id="UP000631114">
    <property type="component" value="Unassembled WGS sequence"/>
</dbReference>
<gene>
    <name evidence="1" type="ORF">IFM89_016089</name>
</gene>
<dbReference type="EMBL" id="JADFTS010000002">
    <property type="protein sequence ID" value="KAF9621065.1"/>
    <property type="molecule type" value="Genomic_DNA"/>
</dbReference>
<comment type="caution">
    <text evidence="1">The sequence shown here is derived from an EMBL/GenBank/DDBJ whole genome shotgun (WGS) entry which is preliminary data.</text>
</comment>